<dbReference type="Gene3D" id="3.90.1200.10">
    <property type="match status" value="1"/>
</dbReference>
<gene>
    <name evidence="2" type="ORF">ARMGADRAFT_913445</name>
</gene>
<dbReference type="AlphaFoldDB" id="A0A2H3E329"/>
<evidence type="ECO:0000313" key="3">
    <source>
        <dbReference type="Proteomes" id="UP000217790"/>
    </source>
</evidence>
<name>A0A2H3E329_ARMGA</name>
<accession>A0A2H3E329</accession>
<dbReference type="InterPro" id="IPR002575">
    <property type="entry name" value="Aminoglycoside_PTrfase"/>
</dbReference>
<dbReference type="InterPro" id="IPR011009">
    <property type="entry name" value="Kinase-like_dom_sf"/>
</dbReference>
<dbReference type="InterPro" id="IPR051678">
    <property type="entry name" value="AGP_Transferase"/>
</dbReference>
<evidence type="ECO:0000313" key="2">
    <source>
        <dbReference type="EMBL" id="PBL01856.1"/>
    </source>
</evidence>
<sequence>MQLLSSLSSVLKRCARILWKLWLRFPACIRWAGYEYITEFYRTGLFKGEGLYHLPFGLRLKSIFEEPPEIEANNLKFVRENTSIPGIPDVLDVVPAPFRTSWTMGWVLTKEPKLEGVVTLHDWLRARTMYPPEYYYCMSLIFSPPHLRGMRSCAEISDLALSFDKPFLDLSDSPQLIEDLRKALTELRSIMPPTFYKVTGAYGSPLIYKRYEERRVLPPFMNVRSFHERLLGEVAEESHYNVRDRIIRYHRVCFSHSNLTRENILVTGDGRLAAIIDWEAAGWYPDYWDYALVDRPVSLADARVLNQFWTAVGVFGEGRYDENPEHYSDE</sequence>
<dbReference type="PANTHER" id="PTHR21310:SF58">
    <property type="entry name" value="AMINOGLYCOSIDE PHOSPHOTRANSFERASE DOMAIN-CONTAINING PROTEIN"/>
    <property type="match status" value="1"/>
</dbReference>
<dbReference type="EMBL" id="KZ293645">
    <property type="protein sequence ID" value="PBL01856.1"/>
    <property type="molecule type" value="Genomic_DNA"/>
</dbReference>
<dbReference type="InParanoid" id="A0A2H3E329"/>
<dbReference type="OMA" id="MYPPEYY"/>
<dbReference type="PANTHER" id="PTHR21310">
    <property type="entry name" value="AMINOGLYCOSIDE PHOSPHOTRANSFERASE-RELATED-RELATED"/>
    <property type="match status" value="1"/>
</dbReference>
<organism evidence="2 3">
    <name type="scientific">Armillaria gallica</name>
    <name type="common">Bulbous honey fungus</name>
    <name type="synonym">Armillaria bulbosa</name>
    <dbReference type="NCBI Taxonomy" id="47427"/>
    <lineage>
        <taxon>Eukaryota</taxon>
        <taxon>Fungi</taxon>
        <taxon>Dikarya</taxon>
        <taxon>Basidiomycota</taxon>
        <taxon>Agaricomycotina</taxon>
        <taxon>Agaricomycetes</taxon>
        <taxon>Agaricomycetidae</taxon>
        <taxon>Agaricales</taxon>
        <taxon>Marasmiineae</taxon>
        <taxon>Physalacriaceae</taxon>
        <taxon>Armillaria</taxon>
    </lineage>
</organism>
<proteinExistence type="predicted"/>
<feature type="domain" description="Aminoglycoside phosphotransferase" evidence="1">
    <location>
        <begin position="166"/>
        <end position="320"/>
    </location>
</feature>
<dbReference type="Pfam" id="PF01636">
    <property type="entry name" value="APH"/>
    <property type="match status" value="1"/>
</dbReference>
<reference evidence="3" key="1">
    <citation type="journal article" date="2017" name="Nat. Ecol. Evol.">
        <title>Genome expansion and lineage-specific genetic innovations in the forest pathogenic fungi Armillaria.</title>
        <authorList>
            <person name="Sipos G."/>
            <person name="Prasanna A.N."/>
            <person name="Walter M.C."/>
            <person name="O'Connor E."/>
            <person name="Balint B."/>
            <person name="Krizsan K."/>
            <person name="Kiss B."/>
            <person name="Hess J."/>
            <person name="Varga T."/>
            <person name="Slot J."/>
            <person name="Riley R."/>
            <person name="Boka B."/>
            <person name="Rigling D."/>
            <person name="Barry K."/>
            <person name="Lee J."/>
            <person name="Mihaltcheva S."/>
            <person name="LaButti K."/>
            <person name="Lipzen A."/>
            <person name="Waldron R."/>
            <person name="Moloney N.M."/>
            <person name="Sperisen C."/>
            <person name="Kredics L."/>
            <person name="Vagvoelgyi C."/>
            <person name="Patrignani A."/>
            <person name="Fitzpatrick D."/>
            <person name="Nagy I."/>
            <person name="Doyle S."/>
            <person name="Anderson J.B."/>
            <person name="Grigoriev I.V."/>
            <person name="Gueldener U."/>
            <person name="Muensterkoetter M."/>
            <person name="Nagy L.G."/>
        </authorList>
    </citation>
    <scope>NUCLEOTIDE SEQUENCE [LARGE SCALE GENOMIC DNA]</scope>
    <source>
        <strain evidence="3">Ar21-2</strain>
    </source>
</reference>
<keyword evidence="3" id="KW-1185">Reference proteome</keyword>
<dbReference type="SUPFAM" id="SSF56112">
    <property type="entry name" value="Protein kinase-like (PK-like)"/>
    <property type="match status" value="1"/>
</dbReference>
<evidence type="ECO:0000259" key="1">
    <source>
        <dbReference type="Pfam" id="PF01636"/>
    </source>
</evidence>
<protein>
    <recommendedName>
        <fullName evidence="1">Aminoglycoside phosphotransferase domain-containing protein</fullName>
    </recommendedName>
</protein>
<dbReference type="STRING" id="47427.A0A2H3E329"/>
<dbReference type="OrthoDB" id="2906425at2759"/>
<dbReference type="Proteomes" id="UP000217790">
    <property type="component" value="Unassembled WGS sequence"/>
</dbReference>